<dbReference type="Proteomes" id="UP001189122">
    <property type="component" value="Unassembled WGS sequence"/>
</dbReference>
<accession>A0A7I8JFT2</accession>
<reference evidence="1 2" key="1">
    <citation type="submission" date="2019-12" db="EMBL/GenBank/DDBJ databases">
        <authorList>
            <person name="Scholz U."/>
            <person name="Mascher M."/>
            <person name="Fiebig A."/>
        </authorList>
    </citation>
    <scope>NUCLEOTIDE SEQUENCE</scope>
</reference>
<name>A0A7I8JFT2_SPIIN</name>
<dbReference type="Gene3D" id="3.30.70.20">
    <property type="match status" value="1"/>
</dbReference>
<evidence type="ECO:0000313" key="1">
    <source>
        <dbReference type="EMBL" id="CAA2629795.1"/>
    </source>
</evidence>
<dbReference type="PANTHER" id="PTHR44579">
    <property type="entry name" value="OS01G0730500 PROTEIN"/>
    <property type="match status" value="1"/>
</dbReference>
<keyword evidence="2" id="KW-1185">Reference proteome</keyword>
<organism evidence="1">
    <name type="scientific">Spirodela intermedia</name>
    <name type="common">Intermediate duckweed</name>
    <dbReference type="NCBI Taxonomy" id="51605"/>
    <lineage>
        <taxon>Eukaryota</taxon>
        <taxon>Viridiplantae</taxon>
        <taxon>Streptophyta</taxon>
        <taxon>Embryophyta</taxon>
        <taxon>Tracheophyta</taxon>
        <taxon>Spermatophyta</taxon>
        <taxon>Magnoliopsida</taxon>
        <taxon>Liliopsida</taxon>
        <taxon>Araceae</taxon>
        <taxon>Lemnoideae</taxon>
        <taxon>Spirodela</taxon>
    </lineage>
</organism>
<sequence length="203" mass="22257">MGRGSLGLAASASWRPIEGFFQGPSSRGWSAAAGSGECGRGGSAMPFGRRRRIGVIGAGKNSRMGRRPAVKEFHPDVCKDIRYSDTMIRRVIQAYEMLSKYHKFEDIEGESSDPFENPECEAVDVFVNEILCVGKACPYSCVKTAPHAFSFSPLSGAACAISQDRSENYQVQLAVGQCPRRCIHYVTPSQRSILEELLCGYNF</sequence>
<dbReference type="Pfam" id="PF13370">
    <property type="entry name" value="Fer4_13"/>
    <property type="match status" value="1"/>
</dbReference>
<proteinExistence type="predicted"/>
<dbReference type="EMBL" id="LR743599">
    <property type="protein sequence ID" value="CAA2629795.1"/>
    <property type="molecule type" value="Genomic_DNA"/>
</dbReference>
<protein>
    <submittedName>
        <fullName evidence="1">Uncharacterized protein</fullName>
    </submittedName>
</protein>
<dbReference type="PANTHER" id="PTHR44579:SF4">
    <property type="entry name" value="J DOMAIN-CONTAINING PROTEIN"/>
    <property type="match status" value="1"/>
</dbReference>
<gene>
    <name evidence="1" type="ORF">SI7747_12015433</name>
</gene>
<dbReference type="EMBL" id="CACRZD030000012">
    <property type="protein sequence ID" value="CAA6669038.1"/>
    <property type="molecule type" value="Genomic_DNA"/>
</dbReference>
<evidence type="ECO:0000313" key="2">
    <source>
        <dbReference type="Proteomes" id="UP001189122"/>
    </source>
</evidence>
<dbReference type="AlphaFoldDB" id="A0A7I8JFT2"/>